<dbReference type="OrthoDB" id="8375282at2"/>
<sequence>MDEDTRTTIAVLDVVETVEDAGAAAGRDAKDTAQSCENARVVAKFYEAYAARDVDAAAQLAAPDFVLHVPGRGVLAGEHWGTDGFRRYLSIIQAHSGAVFDFRVTAIAVNGEHVFTREVLELTRAGEPDSRFVLRISNWFKLRGSLLSEAWVIPEHQRAYDAYWSSAKSASGAAAMSTPRERYGGVDLERAASTKPRALLERMYDRFWRGDAAAMRETVDDDVVVNIVGESAMSGVYRGWDGYMEFRRRLMSMAASKYKLDVVALAAGGRDVFAVEYIRMNRSWDPTLQEIYVLMHFEVDDGRVTRMDDFPFDTYAWEQFYTPDARWEG</sequence>
<evidence type="ECO:0000313" key="3">
    <source>
        <dbReference type="Proteomes" id="UP000019151"/>
    </source>
</evidence>
<dbReference type="eggNOG" id="COG3631">
    <property type="taxonomic scope" value="Bacteria"/>
</dbReference>
<dbReference type="SUPFAM" id="SSF54427">
    <property type="entry name" value="NTF2-like"/>
    <property type="match status" value="2"/>
</dbReference>
<dbReference type="RefSeq" id="WP_025414534.1">
    <property type="nucleotide sequence ID" value="NZ_CP007130.1"/>
</dbReference>
<accession>W0RUJ7</accession>
<dbReference type="InterPro" id="IPR037401">
    <property type="entry name" value="SnoaL-like"/>
</dbReference>
<protein>
    <recommendedName>
        <fullName evidence="1">SnoaL-like domain-containing protein</fullName>
    </recommendedName>
</protein>
<dbReference type="InterPro" id="IPR032710">
    <property type="entry name" value="NTF2-like_dom_sf"/>
</dbReference>
<reference evidence="2 3" key="1">
    <citation type="journal article" date="2014" name="Genome Announc.">
        <title>Genome Sequence and Methylome of Soil Bacterium Gemmatirosa kalamazoonensis KBS708T, a Member of the Rarely Cultivated Gemmatimonadetes Phylum.</title>
        <authorList>
            <person name="Debruyn J.M."/>
            <person name="Radosevich M."/>
            <person name="Wommack K.E."/>
            <person name="Polson S.W."/>
            <person name="Hauser L.J."/>
            <person name="Fawaz M.N."/>
            <person name="Korlach J."/>
            <person name="Tsai Y.C."/>
        </authorList>
    </citation>
    <scope>NUCLEOTIDE SEQUENCE [LARGE SCALE GENOMIC DNA]</scope>
    <source>
        <strain evidence="2 3">KBS708</strain>
        <plasmid evidence="3">Plasmid 2</plasmid>
    </source>
</reference>
<gene>
    <name evidence="2" type="ORF">J421_5693</name>
</gene>
<evidence type="ECO:0000259" key="1">
    <source>
        <dbReference type="Pfam" id="PF12680"/>
    </source>
</evidence>
<organism evidence="2 3">
    <name type="scientific">Gemmatirosa kalamazoonensis</name>
    <dbReference type="NCBI Taxonomy" id="861299"/>
    <lineage>
        <taxon>Bacteria</taxon>
        <taxon>Pseudomonadati</taxon>
        <taxon>Gemmatimonadota</taxon>
        <taxon>Gemmatimonadia</taxon>
        <taxon>Gemmatimonadales</taxon>
        <taxon>Gemmatimonadaceae</taxon>
        <taxon>Gemmatirosa</taxon>
    </lineage>
</organism>
<proteinExistence type="predicted"/>
<evidence type="ECO:0000313" key="2">
    <source>
        <dbReference type="EMBL" id="AHG93228.1"/>
    </source>
</evidence>
<feature type="domain" description="SnoaL-like" evidence="1">
    <location>
        <begin position="42"/>
        <end position="144"/>
    </location>
</feature>
<dbReference type="Proteomes" id="UP000019151">
    <property type="component" value="Plasmid 2"/>
</dbReference>
<dbReference type="AlphaFoldDB" id="W0RUJ7"/>
<keyword evidence="3" id="KW-1185">Reference proteome</keyword>
<dbReference type="Gene3D" id="3.10.450.50">
    <property type="match status" value="2"/>
</dbReference>
<dbReference type="HOGENOM" id="CLU_844014_0_0_0"/>
<keyword evidence="2" id="KW-0614">Plasmid</keyword>
<dbReference type="KEGG" id="gba:J421_5693"/>
<feature type="domain" description="SnoaL-like" evidence="1">
    <location>
        <begin position="201"/>
        <end position="307"/>
    </location>
</feature>
<dbReference type="EMBL" id="CP007130">
    <property type="protein sequence ID" value="AHG93228.1"/>
    <property type="molecule type" value="Genomic_DNA"/>
</dbReference>
<dbReference type="Pfam" id="PF12680">
    <property type="entry name" value="SnoaL_2"/>
    <property type="match status" value="2"/>
</dbReference>
<dbReference type="InParanoid" id="W0RUJ7"/>
<geneLocation type="plasmid" evidence="2 3">
    <name>2</name>
</geneLocation>
<name>W0RUJ7_9BACT</name>